<evidence type="ECO:0000259" key="10">
    <source>
        <dbReference type="PROSITE" id="PS50893"/>
    </source>
</evidence>
<dbReference type="PANTHER" id="PTHR24223:SF356">
    <property type="entry name" value="ATP-BINDING CASSETTE TRANSPORTER ABC4"/>
    <property type="match status" value="1"/>
</dbReference>
<evidence type="ECO:0000256" key="1">
    <source>
        <dbReference type="ARBA" id="ARBA00004370"/>
    </source>
</evidence>
<accession>A0A2R6NZI5</accession>
<dbReference type="PROSITE" id="PS50893">
    <property type="entry name" value="ABC_TRANSPORTER_2"/>
    <property type="match status" value="1"/>
</dbReference>
<dbReference type="Gene3D" id="3.40.50.300">
    <property type="entry name" value="P-loop containing nucleotide triphosphate hydrolases"/>
    <property type="match status" value="1"/>
</dbReference>
<reference evidence="12 13" key="1">
    <citation type="submission" date="2018-02" db="EMBL/GenBank/DDBJ databases">
        <title>Genome sequence of the basidiomycete white-rot fungus Phlebia centrifuga.</title>
        <authorList>
            <person name="Granchi Z."/>
            <person name="Peng M."/>
            <person name="de Vries R.P."/>
            <person name="Hilden K."/>
            <person name="Makela M.R."/>
            <person name="Grigoriev I."/>
            <person name="Riley R."/>
        </authorList>
    </citation>
    <scope>NUCLEOTIDE SEQUENCE [LARGE SCALE GENOMIC DNA]</scope>
    <source>
        <strain evidence="12 13">FBCC195</strain>
    </source>
</reference>
<evidence type="ECO:0000256" key="3">
    <source>
        <dbReference type="ARBA" id="ARBA00022692"/>
    </source>
</evidence>
<proteinExistence type="predicted"/>
<dbReference type="InterPro" id="IPR027417">
    <property type="entry name" value="P-loop_NTPase"/>
</dbReference>
<evidence type="ECO:0000256" key="5">
    <source>
        <dbReference type="ARBA" id="ARBA00022840"/>
    </source>
</evidence>
<feature type="region of interest" description="Disordered" evidence="8">
    <location>
        <begin position="251"/>
        <end position="272"/>
    </location>
</feature>
<dbReference type="GO" id="GO:0016020">
    <property type="term" value="C:membrane"/>
    <property type="evidence" value="ECO:0007669"/>
    <property type="project" value="UniProtKB-SubCell"/>
</dbReference>
<dbReference type="Gene3D" id="1.20.1560.10">
    <property type="entry name" value="ABC transporter type 1, transmembrane domain"/>
    <property type="match status" value="2"/>
</dbReference>
<dbReference type="CDD" id="cd18596">
    <property type="entry name" value="ABC_6TM_VMR1_D1_like"/>
    <property type="match status" value="1"/>
</dbReference>
<feature type="domain" description="ABC transporter" evidence="10">
    <location>
        <begin position="546"/>
        <end position="807"/>
    </location>
</feature>
<evidence type="ECO:0000256" key="8">
    <source>
        <dbReference type="SAM" id="MobiDB-lite"/>
    </source>
</evidence>
<dbReference type="InterPro" id="IPR011527">
    <property type="entry name" value="ABC1_TM_dom"/>
</dbReference>
<comment type="caution">
    <text evidence="12">The sequence shown here is derived from an EMBL/GenBank/DDBJ whole genome shotgun (WGS) entry which is preliminary data.</text>
</comment>
<dbReference type="Pfam" id="PF00664">
    <property type="entry name" value="ABC_membrane"/>
    <property type="match status" value="1"/>
</dbReference>
<feature type="transmembrane region" description="Helical" evidence="9">
    <location>
        <begin position="344"/>
        <end position="363"/>
    </location>
</feature>
<dbReference type="Proteomes" id="UP000186601">
    <property type="component" value="Unassembled WGS sequence"/>
</dbReference>
<evidence type="ECO:0000313" key="12">
    <source>
        <dbReference type="EMBL" id="PSR81333.1"/>
    </source>
</evidence>
<dbReference type="SUPFAM" id="SSF90123">
    <property type="entry name" value="ABC transporter transmembrane region"/>
    <property type="match status" value="1"/>
</dbReference>
<feature type="transmembrane region" description="Helical" evidence="9">
    <location>
        <begin position="152"/>
        <end position="172"/>
    </location>
</feature>
<evidence type="ECO:0000256" key="7">
    <source>
        <dbReference type="ARBA" id="ARBA00023136"/>
    </source>
</evidence>
<dbReference type="PROSITE" id="PS50929">
    <property type="entry name" value="ABC_TM1F"/>
    <property type="match status" value="1"/>
</dbReference>
<dbReference type="PANTHER" id="PTHR24223">
    <property type="entry name" value="ATP-BINDING CASSETTE SUB-FAMILY C"/>
    <property type="match status" value="1"/>
</dbReference>
<keyword evidence="6 9" id="KW-1133">Transmembrane helix</keyword>
<keyword evidence="3 9" id="KW-0812">Transmembrane</keyword>
<evidence type="ECO:0000256" key="4">
    <source>
        <dbReference type="ARBA" id="ARBA00022741"/>
    </source>
</evidence>
<dbReference type="GO" id="GO:0016887">
    <property type="term" value="F:ATP hydrolysis activity"/>
    <property type="evidence" value="ECO:0007669"/>
    <property type="project" value="InterPro"/>
</dbReference>
<dbReference type="AlphaFoldDB" id="A0A2R6NZI5"/>
<protein>
    <submittedName>
        <fullName evidence="12">Uncharacterized protein</fullName>
    </submittedName>
</protein>
<feature type="transmembrane region" description="Helical" evidence="9">
    <location>
        <begin position="485"/>
        <end position="504"/>
    </location>
</feature>
<dbReference type="InterPro" id="IPR050173">
    <property type="entry name" value="ABC_transporter_C-like"/>
</dbReference>
<keyword evidence="2" id="KW-0813">Transport</keyword>
<dbReference type="Pfam" id="PF00005">
    <property type="entry name" value="ABC_tran"/>
    <property type="match status" value="1"/>
</dbReference>
<keyword evidence="4" id="KW-0547">Nucleotide-binding</keyword>
<keyword evidence="13" id="KW-1185">Reference proteome</keyword>
<feature type="transmembrane region" description="Helical" evidence="9">
    <location>
        <begin position="192"/>
        <end position="215"/>
    </location>
</feature>
<dbReference type="InterPro" id="IPR003593">
    <property type="entry name" value="AAA+_ATPase"/>
</dbReference>
<feature type="transmembrane region" description="Helical" evidence="9">
    <location>
        <begin position="369"/>
        <end position="391"/>
    </location>
</feature>
<comment type="subcellular location">
    <subcellularLocation>
        <location evidence="1">Membrane</location>
    </subcellularLocation>
</comment>
<gene>
    <name evidence="12" type="ORF">PHLCEN_2v6412</name>
</gene>
<keyword evidence="7 9" id="KW-0472">Membrane</keyword>
<dbReference type="SMART" id="SM00382">
    <property type="entry name" value="AAA"/>
    <property type="match status" value="1"/>
</dbReference>
<evidence type="ECO:0000313" key="13">
    <source>
        <dbReference type="Proteomes" id="UP000186601"/>
    </source>
</evidence>
<dbReference type="STRING" id="98765.A0A2R6NZI5"/>
<dbReference type="InterPro" id="IPR036640">
    <property type="entry name" value="ABC1_TM_sf"/>
</dbReference>
<name>A0A2R6NZI5_9APHY</name>
<evidence type="ECO:0000259" key="11">
    <source>
        <dbReference type="PROSITE" id="PS50929"/>
    </source>
</evidence>
<sequence length="815" mass="90132">MSLHLTLVTFTLFAVYAYRDIWPLMTFTLEPADKAEGSILWVKVAFVAFVGAVEPMFEPYVYIPVDPQNPSTLVNPEQTASIFSSLLYTFLDPTIWLAIRLRNLSLDQLPPLCDYDSVKNLIKRSYRRLDPFSGAKRGNLFFGFVKIFNVSLFYQTVLLIIMAATTLAGPIGTNRLLNYLEQTGDGAIVRPWVWIVCLAAGPSINNVLFQLYLFFSTSTDVRVQGIITSLVFDHALRMRLKAEISDKQRTSISDPITSSNTPSSSIGGSEMEGSTTAHLLETSASTSTTAVVVSQEVDHTKATPFEVKEEEAESDPKATGDNLVGKLNNLVTSDLNNISKGCDFLLVVVSAPLQIALAMWFLYGVLGWSAFIGLAVMFLLLPLPAWVASLMNDVQQQQMKSVSTFLCLEYSDWPDPNWPRLTLVFKVSLRVGTSVDRMITQLVEHLVAVMGVLRMIKLFGWETRVKGAASAKREEELRWIFKNKMFQMLINIIGLAWTCGGIFAECLCRAIFEGTWETNYDDTQTELLDTFTEQPTDNINTSESEVHKDDIGCGNAHFTWTNGPTDGGVTPSKRTFRLRIEDELVFKKGGINLIVGPTGVGKTSVLMALLGEMHYIPLGPNSWTNLPREGGVAFVAQESWIQSETIRDNILFGAPYNEERYKKVIYQCGLKRDLSLFKAGDATEIGEKGLTLSGGQKARITLARAVYSSAEILLLDDTHNLAMASPLADFVISIGADGQLLSQGSIDAALAKDKRLAEEFKTEENMELNENKYEDEVLEAKDGKLIAAEEVEEGHVSMGACRFLSALIDGISATD</sequence>
<dbReference type="InterPro" id="IPR003439">
    <property type="entry name" value="ABC_transporter-like_ATP-bd"/>
</dbReference>
<feature type="domain" description="ABC transmembrane type-1" evidence="11">
    <location>
        <begin position="156"/>
        <end position="504"/>
    </location>
</feature>
<evidence type="ECO:0000256" key="9">
    <source>
        <dbReference type="SAM" id="Phobius"/>
    </source>
</evidence>
<dbReference type="GO" id="GO:0140359">
    <property type="term" value="F:ABC-type transporter activity"/>
    <property type="evidence" value="ECO:0007669"/>
    <property type="project" value="InterPro"/>
</dbReference>
<evidence type="ECO:0000256" key="2">
    <source>
        <dbReference type="ARBA" id="ARBA00022448"/>
    </source>
</evidence>
<organism evidence="12 13">
    <name type="scientific">Hermanssonia centrifuga</name>
    <dbReference type="NCBI Taxonomy" id="98765"/>
    <lineage>
        <taxon>Eukaryota</taxon>
        <taxon>Fungi</taxon>
        <taxon>Dikarya</taxon>
        <taxon>Basidiomycota</taxon>
        <taxon>Agaricomycotina</taxon>
        <taxon>Agaricomycetes</taxon>
        <taxon>Polyporales</taxon>
        <taxon>Meruliaceae</taxon>
        <taxon>Hermanssonia</taxon>
    </lineage>
</organism>
<dbReference type="OrthoDB" id="6500128at2759"/>
<evidence type="ECO:0000256" key="6">
    <source>
        <dbReference type="ARBA" id="ARBA00022989"/>
    </source>
</evidence>
<dbReference type="PROSITE" id="PS00211">
    <property type="entry name" value="ABC_TRANSPORTER_1"/>
    <property type="match status" value="1"/>
</dbReference>
<dbReference type="SUPFAM" id="SSF52540">
    <property type="entry name" value="P-loop containing nucleoside triphosphate hydrolases"/>
    <property type="match status" value="1"/>
</dbReference>
<dbReference type="GO" id="GO:0005524">
    <property type="term" value="F:ATP binding"/>
    <property type="evidence" value="ECO:0007669"/>
    <property type="project" value="UniProtKB-KW"/>
</dbReference>
<keyword evidence="5" id="KW-0067">ATP-binding</keyword>
<dbReference type="InterPro" id="IPR017871">
    <property type="entry name" value="ABC_transporter-like_CS"/>
</dbReference>
<dbReference type="EMBL" id="MLYV02000622">
    <property type="protein sequence ID" value="PSR81333.1"/>
    <property type="molecule type" value="Genomic_DNA"/>
</dbReference>